<accession>F0RJA9</accession>
<dbReference type="eggNOG" id="COG2226">
    <property type="taxonomic scope" value="Bacteria"/>
</dbReference>
<dbReference type="GO" id="GO:0008757">
    <property type="term" value="F:S-adenosylmethionine-dependent methyltransferase activity"/>
    <property type="evidence" value="ECO:0007669"/>
    <property type="project" value="InterPro"/>
</dbReference>
<dbReference type="EMBL" id="CP002536">
    <property type="protein sequence ID" value="ADY26546.1"/>
    <property type="molecule type" value="Genomic_DNA"/>
</dbReference>
<protein>
    <submittedName>
        <fullName evidence="2">Methyltransferase type 11</fullName>
    </submittedName>
</protein>
<dbReference type="KEGG" id="dpt:Deipr_1402"/>
<sequence length="223" mass="24003">MTHRLTLAQRSNFVPPVALGYSLWRAQSLTLLSGQPFALRREEALFLQQARPQVGQRWLDIGTSAGFYAALLAQAGAEVVAADLSPAMLREAARRTAGLGISFVKANAEALPLPWAAQFDGVTIGATLNETHSPARLLSEAARVLRPGGGLWLMYLLDTAGPLQRLLSQPAFGGLTFPSPAWVGAQLPGCPLVMGVEYGAVRFEWRVREEGRVHPEPQANPLG</sequence>
<organism evidence="2 3">
    <name type="scientific">Deinococcus proteolyticus (strain ATCC 35074 / DSM 20540 / JCM 6276 / NBRC 101906 / NCIMB 13154 / VKM Ac-1939 / CCM 2703 / MRP)</name>
    <dbReference type="NCBI Taxonomy" id="693977"/>
    <lineage>
        <taxon>Bacteria</taxon>
        <taxon>Thermotogati</taxon>
        <taxon>Deinococcota</taxon>
        <taxon>Deinococci</taxon>
        <taxon>Deinococcales</taxon>
        <taxon>Deinococcaceae</taxon>
        <taxon>Deinococcus</taxon>
    </lineage>
</organism>
<name>F0RJA9_DEIPM</name>
<dbReference type="Proteomes" id="UP000007718">
    <property type="component" value="Chromosome"/>
</dbReference>
<dbReference type="PANTHER" id="PTHR43591">
    <property type="entry name" value="METHYLTRANSFERASE"/>
    <property type="match status" value="1"/>
</dbReference>
<proteinExistence type="predicted"/>
<reference evidence="2 3" key="2">
    <citation type="journal article" date="2012" name="Stand. Genomic Sci.">
        <title>Complete genome sequence of the orange-red pigmented, radioresistant Deinococcus proteolyticus type strain (MRP(T)).</title>
        <authorList>
            <person name="Copeland A."/>
            <person name="Zeytun A."/>
            <person name="Yassawong M."/>
            <person name="Nolan M."/>
            <person name="Lucas S."/>
            <person name="Hammon N."/>
            <person name="Deshpande S."/>
            <person name="Cheng J.F."/>
            <person name="Han C."/>
            <person name="Tapia R."/>
            <person name="Goodwin L.A."/>
            <person name="Pitluck S."/>
            <person name="Mavromatis K."/>
            <person name="Liolios K."/>
            <person name="Pagani I."/>
            <person name="Ivanova N."/>
            <person name="Mikhailova N."/>
            <person name="Pati A."/>
            <person name="Chen A."/>
            <person name="Palaniappan K."/>
            <person name="Land M."/>
            <person name="Hauser L."/>
            <person name="Jeffries C.D."/>
            <person name="Brambilla E.M."/>
            <person name="Rohde M."/>
            <person name="Sikorski J."/>
            <person name="Pukall R."/>
            <person name="Goker M."/>
            <person name="Detter J.C."/>
            <person name="Woyke T."/>
            <person name="Bristow J."/>
            <person name="Eisen J.A."/>
            <person name="Markowitz V."/>
            <person name="Hugenholtz P."/>
            <person name="Kyrpides N.C."/>
            <person name="Klenk H.P."/>
            <person name="Lapidus A."/>
        </authorList>
    </citation>
    <scope>NUCLEOTIDE SEQUENCE [LARGE SCALE GENOMIC DNA]</scope>
    <source>
        <strain evidence="3">ATCC 35074 / DSM 20540 / JCM 6276 / NBRC 101906 / NCIMB 13154 / VKM Ac-1939 / CCM 2703 / MRP</strain>
    </source>
</reference>
<evidence type="ECO:0000313" key="3">
    <source>
        <dbReference type="Proteomes" id="UP000007718"/>
    </source>
</evidence>
<dbReference type="Gene3D" id="3.40.50.150">
    <property type="entry name" value="Vaccinia Virus protein VP39"/>
    <property type="match status" value="1"/>
</dbReference>
<dbReference type="Pfam" id="PF08241">
    <property type="entry name" value="Methyltransf_11"/>
    <property type="match status" value="1"/>
</dbReference>
<reference evidence="3" key="1">
    <citation type="submission" date="2011-02" db="EMBL/GenBank/DDBJ databases">
        <title>The complete sequence of chromosome of Deinococcus proteolyticus DSM 20540.</title>
        <authorList>
            <consortium name="US DOE Joint Genome Institute (JGI-PGF)"/>
            <person name="Lucas S."/>
            <person name="Copeland A."/>
            <person name="Lapidus A."/>
            <person name="Bruce D."/>
            <person name="Goodwin L."/>
            <person name="Pitluck S."/>
            <person name="Kyrpides N."/>
            <person name="Mavromatis K."/>
            <person name="Pagani I."/>
            <person name="Ivanova N."/>
            <person name="Ovchinnikova G."/>
            <person name="Zeytun A."/>
            <person name="Detter J.C."/>
            <person name="Han C."/>
            <person name="Land M."/>
            <person name="Hauser L."/>
            <person name="Markowitz V."/>
            <person name="Cheng J.-F."/>
            <person name="Hugenholtz P."/>
            <person name="Woyke T."/>
            <person name="Wu D."/>
            <person name="Pukall R."/>
            <person name="Steenblock K."/>
            <person name="Brambilla E."/>
            <person name="Klenk H.-P."/>
            <person name="Eisen J.A."/>
        </authorList>
    </citation>
    <scope>NUCLEOTIDE SEQUENCE [LARGE SCALE GENOMIC DNA]</scope>
    <source>
        <strain evidence="3">ATCC 35074 / DSM 20540 / JCM 6276 / NBRC 101906 / NCIMB 13154 / VKM Ac-1939 / CCM 2703 / MRP</strain>
    </source>
</reference>
<evidence type="ECO:0000313" key="2">
    <source>
        <dbReference type="EMBL" id="ADY26546.1"/>
    </source>
</evidence>
<dbReference type="CDD" id="cd02440">
    <property type="entry name" value="AdoMet_MTases"/>
    <property type="match status" value="1"/>
</dbReference>
<evidence type="ECO:0000259" key="1">
    <source>
        <dbReference type="Pfam" id="PF08241"/>
    </source>
</evidence>
<dbReference type="RefSeq" id="WP_013615155.1">
    <property type="nucleotide sequence ID" value="NC_015161.1"/>
</dbReference>
<dbReference type="PANTHER" id="PTHR43591:SF24">
    <property type="entry name" value="2-METHOXY-6-POLYPRENYL-1,4-BENZOQUINOL METHYLASE, MITOCHONDRIAL"/>
    <property type="match status" value="1"/>
</dbReference>
<keyword evidence="2" id="KW-0489">Methyltransferase</keyword>
<dbReference type="STRING" id="693977.Deipr_1402"/>
<dbReference type="OrthoDB" id="69144at2"/>
<dbReference type="SUPFAM" id="SSF53335">
    <property type="entry name" value="S-adenosyl-L-methionine-dependent methyltransferases"/>
    <property type="match status" value="1"/>
</dbReference>
<dbReference type="AlphaFoldDB" id="F0RJA9"/>
<dbReference type="HOGENOM" id="CLU_037990_11_1_0"/>
<gene>
    <name evidence="2" type="ordered locus">Deipr_1402</name>
</gene>
<dbReference type="InterPro" id="IPR013216">
    <property type="entry name" value="Methyltransf_11"/>
</dbReference>
<keyword evidence="3" id="KW-1185">Reference proteome</keyword>
<feature type="domain" description="Methyltransferase type 11" evidence="1">
    <location>
        <begin position="59"/>
        <end position="152"/>
    </location>
</feature>
<dbReference type="GO" id="GO:0032259">
    <property type="term" value="P:methylation"/>
    <property type="evidence" value="ECO:0007669"/>
    <property type="project" value="UniProtKB-KW"/>
</dbReference>
<dbReference type="InterPro" id="IPR029063">
    <property type="entry name" value="SAM-dependent_MTases_sf"/>
</dbReference>
<keyword evidence="2" id="KW-0808">Transferase</keyword>